<organism evidence="3 4">
    <name type="scientific">Spirosoma rhododendri</name>
    <dbReference type="NCBI Taxonomy" id="2728024"/>
    <lineage>
        <taxon>Bacteria</taxon>
        <taxon>Pseudomonadati</taxon>
        <taxon>Bacteroidota</taxon>
        <taxon>Cytophagia</taxon>
        <taxon>Cytophagales</taxon>
        <taxon>Cytophagaceae</taxon>
        <taxon>Spirosoma</taxon>
    </lineage>
</organism>
<accession>A0A7L5E0F2</accession>
<feature type="region of interest" description="Disordered" evidence="1">
    <location>
        <begin position="1"/>
        <end position="21"/>
    </location>
</feature>
<dbReference type="RefSeq" id="WP_169553684.1">
    <property type="nucleotide sequence ID" value="NZ_CP051678.1"/>
</dbReference>
<dbReference type="EMBL" id="CP051678">
    <property type="protein sequence ID" value="QJD81667.1"/>
    <property type="molecule type" value="Genomic_DNA"/>
</dbReference>
<sequence length="140" mass="15101">MNSPSVSDKTSPPSSSNPVENRVKLAGTPAFDPASVIYLEGSGNYTIIHFTDGRRELVAMTLVVVAKQLPALLRVHKSYAIAVTGIGHLRWVGKVNSKRALVITMRNQAQIAVSRRRGAQMAPVLSQRTGIIIGQPLAKM</sequence>
<keyword evidence="4" id="KW-1185">Reference proteome</keyword>
<feature type="compositionally biased region" description="Low complexity" evidence="1">
    <location>
        <begin position="1"/>
        <end position="18"/>
    </location>
</feature>
<protein>
    <submittedName>
        <fullName evidence="3">LytTR family transcriptional regulator</fullName>
    </submittedName>
</protein>
<reference evidence="3 4" key="1">
    <citation type="submission" date="2020-04" db="EMBL/GenBank/DDBJ databases">
        <title>Genome sequencing of novel species.</title>
        <authorList>
            <person name="Heo J."/>
            <person name="Kim S.-J."/>
            <person name="Kim J.-S."/>
            <person name="Hong S.-B."/>
            <person name="Kwon S.-W."/>
        </authorList>
    </citation>
    <scope>NUCLEOTIDE SEQUENCE [LARGE SCALE GENOMIC DNA]</scope>
    <source>
        <strain evidence="3 4">CJU-R4</strain>
        <plasmid evidence="3 4">unnamed1</plasmid>
    </source>
</reference>
<geneLocation type="plasmid" evidence="3 4">
    <name>unnamed1</name>
</geneLocation>
<dbReference type="Proteomes" id="UP000501128">
    <property type="component" value="Plasmid unnamed1"/>
</dbReference>
<proteinExistence type="predicted"/>
<name>A0A7L5E0F2_9BACT</name>
<evidence type="ECO:0000313" key="4">
    <source>
        <dbReference type="Proteomes" id="UP000501128"/>
    </source>
</evidence>
<keyword evidence="3" id="KW-0614">Plasmid</keyword>
<dbReference type="KEGG" id="srho:HH216_25335"/>
<dbReference type="GO" id="GO:0003677">
    <property type="term" value="F:DNA binding"/>
    <property type="evidence" value="ECO:0007669"/>
    <property type="project" value="InterPro"/>
</dbReference>
<dbReference type="InterPro" id="IPR007492">
    <property type="entry name" value="LytTR_DNA-bd_dom"/>
</dbReference>
<gene>
    <name evidence="3" type="ORF">HH216_25335</name>
</gene>
<dbReference type="Pfam" id="PF04397">
    <property type="entry name" value="LytTR"/>
    <property type="match status" value="1"/>
</dbReference>
<evidence type="ECO:0000259" key="2">
    <source>
        <dbReference type="PROSITE" id="PS50930"/>
    </source>
</evidence>
<evidence type="ECO:0000256" key="1">
    <source>
        <dbReference type="SAM" id="MobiDB-lite"/>
    </source>
</evidence>
<dbReference type="SMART" id="SM00850">
    <property type="entry name" value="LytTR"/>
    <property type="match status" value="1"/>
</dbReference>
<feature type="domain" description="HTH LytTR-type" evidence="2">
    <location>
        <begin position="31"/>
        <end position="79"/>
    </location>
</feature>
<dbReference type="Gene3D" id="2.40.50.1020">
    <property type="entry name" value="LytTr DNA-binding domain"/>
    <property type="match status" value="1"/>
</dbReference>
<evidence type="ECO:0000313" key="3">
    <source>
        <dbReference type="EMBL" id="QJD81667.1"/>
    </source>
</evidence>
<dbReference type="PROSITE" id="PS50930">
    <property type="entry name" value="HTH_LYTTR"/>
    <property type="match status" value="1"/>
</dbReference>
<dbReference type="AlphaFoldDB" id="A0A7L5E0F2"/>